<organism evidence="2">
    <name type="scientific">Anopheles atroparvus</name>
    <name type="common">European mosquito</name>
    <dbReference type="NCBI Taxonomy" id="41427"/>
    <lineage>
        <taxon>Eukaryota</taxon>
        <taxon>Metazoa</taxon>
        <taxon>Ecdysozoa</taxon>
        <taxon>Arthropoda</taxon>
        <taxon>Hexapoda</taxon>
        <taxon>Insecta</taxon>
        <taxon>Pterygota</taxon>
        <taxon>Neoptera</taxon>
        <taxon>Endopterygota</taxon>
        <taxon>Diptera</taxon>
        <taxon>Nematocera</taxon>
        <taxon>Culicoidea</taxon>
        <taxon>Culicidae</taxon>
        <taxon>Anophelinae</taxon>
        <taxon>Anopheles</taxon>
    </lineage>
</organism>
<feature type="region of interest" description="Disordered" evidence="1">
    <location>
        <begin position="67"/>
        <end position="116"/>
    </location>
</feature>
<sequence length="116" mass="12793">METQWNPKRLEFDYAVTSSKTIKLHGTLTTRSNDEDDDDDDDDDDSSSSSPLPGTLWMVLLPSLYPERPPLTLAAPEDEEDDEGADGEGEPEEDENEFPCFPGDAGTEPLALCRSV</sequence>
<feature type="compositionally biased region" description="Acidic residues" evidence="1">
    <location>
        <begin position="76"/>
        <end position="97"/>
    </location>
</feature>
<name>A0A182IXN0_ANOAO</name>
<evidence type="ECO:0000256" key="1">
    <source>
        <dbReference type="SAM" id="MobiDB-lite"/>
    </source>
</evidence>
<dbReference type="AlphaFoldDB" id="A0A182IXN0"/>
<proteinExistence type="predicted"/>
<protein>
    <submittedName>
        <fullName evidence="2">Uncharacterized protein</fullName>
    </submittedName>
</protein>
<dbReference type="EMBL" id="AXCP01008010">
    <property type="status" value="NOT_ANNOTATED_CDS"/>
    <property type="molecule type" value="Genomic_DNA"/>
</dbReference>
<reference evidence="2" key="1">
    <citation type="submission" date="2022-08" db="UniProtKB">
        <authorList>
            <consortium name="EnsemblMetazoa"/>
        </authorList>
    </citation>
    <scope>IDENTIFICATION</scope>
    <source>
        <strain evidence="2">EBRO</strain>
    </source>
</reference>
<feature type="region of interest" description="Disordered" evidence="1">
    <location>
        <begin position="23"/>
        <end position="55"/>
    </location>
</feature>
<accession>A0A182IXN0</accession>
<dbReference type="VEuPathDB" id="VectorBase:AATE007469"/>
<evidence type="ECO:0000313" key="2">
    <source>
        <dbReference type="EnsemblMetazoa" id="AATE007469-PA.1"/>
    </source>
</evidence>
<feature type="compositionally biased region" description="Acidic residues" evidence="1">
    <location>
        <begin position="34"/>
        <end position="46"/>
    </location>
</feature>
<dbReference type="EnsemblMetazoa" id="AATE007469-RA">
    <property type="protein sequence ID" value="AATE007469-PA.1"/>
    <property type="gene ID" value="AATE007469"/>
</dbReference>